<evidence type="ECO:0000256" key="6">
    <source>
        <dbReference type="ARBA" id="ARBA00022786"/>
    </source>
</evidence>
<dbReference type="GO" id="GO:0000045">
    <property type="term" value="P:autophagosome assembly"/>
    <property type="evidence" value="ECO:0007669"/>
    <property type="project" value="EnsemblFungi"/>
</dbReference>
<dbReference type="InterPro" id="IPR007135">
    <property type="entry name" value="Atg3/Atg10"/>
</dbReference>
<sequence>MALYTIYNNLKDKFTPLLKESRFYEAGVLTPEEFVQAGDFLVSKCPTWSWCEGVKEKKRSYLPDNKQYLITKNVPCIKRAKDMEYVDEEMERIVEDEWIETYYQMKKQNIDQVEEIDSDMKKLSVSQNNKEQEIEDLEDLEELEDVMGDGNSNFEIIDDPNELNEDNILKTRTYNISITYDKGYQTPRIWLFGFDENNIPLTPEQIFEDISEDHAKKTVTIETHPHENFSLATIHPCRHANVTKKLVDNMQATGNMEIRPDMALLIFLKFMSSVLPTINYDFTISLEK</sequence>
<organism evidence="11 12">
    <name type="scientific">Anaeromyces robustus</name>
    <dbReference type="NCBI Taxonomy" id="1754192"/>
    <lineage>
        <taxon>Eukaryota</taxon>
        <taxon>Fungi</taxon>
        <taxon>Fungi incertae sedis</taxon>
        <taxon>Chytridiomycota</taxon>
        <taxon>Chytridiomycota incertae sedis</taxon>
        <taxon>Neocallimastigomycetes</taxon>
        <taxon>Neocallimastigales</taxon>
        <taxon>Neocallimastigaceae</taxon>
        <taxon>Anaeromyces</taxon>
    </lineage>
</organism>
<evidence type="ECO:0000256" key="9">
    <source>
        <dbReference type="ARBA" id="ARBA00032144"/>
    </source>
</evidence>
<accession>A0A1Y1XPU3</accession>
<reference evidence="11 12" key="1">
    <citation type="submission" date="2016-08" db="EMBL/GenBank/DDBJ databases">
        <title>A Parts List for Fungal Cellulosomes Revealed by Comparative Genomics.</title>
        <authorList>
            <consortium name="DOE Joint Genome Institute"/>
            <person name="Haitjema C.H."/>
            <person name="Gilmore S.P."/>
            <person name="Henske J.K."/>
            <person name="Solomon K.V."/>
            <person name="De Groot R."/>
            <person name="Kuo A."/>
            <person name="Mondo S.J."/>
            <person name="Salamov A.A."/>
            <person name="Labutti K."/>
            <person name="Zhao Z."/>
            <person name="Chiniquy J."/>
            <person name="Barry K."/>
            <person name="Brewer H.M."/>
            <person name="Purvine S.O."/>
            <person name="Wright A.T."/>
            <person name="Boxma B."/>
            <person name="Van Alen T."/>
            <person name="Hackstein J.H."/>
            <person name="Baker S.E."/>
            <person name="Grigoriev I.V."/>
            <person name="O'Malley M.A."/>
        </authorList>
    </citation>
    <scope>NUCLEOTIDE SEQUENCE [LARGE SCALE GENOMIC DNA]</scope>
    <source>
        <strain evidence="11 12">S4</strain>
    </source>
</reference>
<proteinExistence type="inferred from homology"/>
<evidence type="ECO:0000256" key="7">
    <source>
        <dbReference type="ARBA" id="ARBA00022927"/>
    </source>
</evidence>
<evidence type="ECO:0000256" key="3">
    <source>
        <dbReference type="ARBA" id="ARBA00018067"/>
    </source>
</evidence>
<evidence type="ECO:0000313" key="11">
    <source>
        <dbReference type="EMBL" id="ORX87770.1"/>
    </source>
</evidence>
<keyword evidence="7" id="KW-0653">Protein transport</keyword>
<dbReference type="PANTHER" id="PTHR12866">
    <property type="entry name" value="UBIQUITIN-LIKE-CONJUGATING ENZYME ATG3"/>
    <property type="match status" value="1"/>
</dbReference>
<keyword evidence="6" id="KW-0833">Ubl conjugation pathway</keyword>
<gene>
    <name evidence="11" type="ORF">BCR32DRAFT_324295</name>
</gene>
<dbReference type="GO" id="GO:0000422">
    <property type="term" value="P:autophagy of mitochondrion"/>
    <property type="evidence" value="ECO:0007669"/>
    <property type="project" value="EnsemblFungi"/>
</dbReference>
<evidence type="ECO:0000256" key="2">
    <source>
        <dbReference type="ARBA" id="ARBA00007683"/>
    </source>
</evidence>
<reference evidence="11 12" key="2">
    <citation type="submission" date="2016-08" db="EMBL/GenBank/DDBJ databases">
        <title>Pervasive Adenine N6-methylation of Active Genes in Fungi.</title>
        <authorList>
            <consortium name="DOE Joint Genome Institute"/>
            <person name="Mondo S.J."/>
            <person name="Dannebaum R.O."/>
            <person name="Kuo R.C."/>
            <person name="Labutti K."/>
            <person name="Haridas S."/>
            <person name="Kuo A."/>
            <person name="Salamov A."/>
            <person name="Ahrendt S.R."/>
            <person name="Lipzen A."/>
            <person name="Sullivan W."/>
            <person name="Andreopoulos W.B."/>
            <person name="Clum A."/>
            <person name="Lindquist E."/>
            <person name="Daum C."/>
            <person name="Ramamoorthy G.K."/>
            <person name="Gryganskyi A."/>
            <person name="Culley D."/>
            <person name="Magnuson J.K."/>
            <person name="James T.Y."/>
            <person name="O'Malley M.A."/>
            <person name="Stajich J.E."/>
            <person name="Spatafora J.W."/>
            <person name="Visel A."/>
            <person name="Grigoriev I.V."/>
        </authorList>
    </citation>
    <scope>NUCLEOTIDE SEQUENCE [LARGE SCALE GENOMIC DNA]</scope>
    <source>
        <strain evidence="11 12">S4</strain>
    </source>
</reference>
<dbReference type="GO" id="GO:0005739">
    <property type="term" value="C:mitochondrion"/>
    <property type="evidence" value="ECO:0007669"/>
    <property type="project" value="EnsemblFungi"/>
</dbReference>
<dbReference type="GO" id="GO:0006612">
    <property type="term" value="P:protein targeting to membrane"/>
    <property type="evidence" value="ECO:0007669"/>
    <property type="project" value="EnsemblFungi"/>
</dbReference>
<dbReference type="GO" id="GO:0005829">
    <property type="term" value="C:cytosol"/>
    <property type="evidence" value="ECO:0007669"/>
    <property type="project" value="EnsemblFungi"/>
</dbReference>
<dbReference type="GO" id="GO:0000407">
    <property type="term" value="C:phagophore assembly site"/>
    <property type="evidence" value="ECO:0007669"/>
    <property type="project" value="EnsemblFungi"/>
</dbReference>
<evidence type="ECO:0000256" key="4">
    <source>
        <dbReference type="ARBA" id="ARBA00022448"/>
    </source>
</evidence>
<dbReference type="Pfam" id="PF03987">
    <property type="entry name" value="Autophagy_act_C"/>
    <property type="match status" value="1"/>
</dbReference>
<dbReference type="GO" id="GO:0015031">
    <property type="term" value="P:protein transport"/>
    <property type="evidence" value="ECO:0007669"/>
    <property type="project" value="UniProtKB-KW"/>
</dbReference>
<dbReference type="PANTHER" id="PTHR12866:SF2">
    <property type="entry name" value="UBIQUITIN-LIKE-CONJUGATING ENZYME ATG3"/>
    <property type="match status" value="1"/>
</dbReference>
<comment type="caution">
    <text evidence="11">The sequence shown here is derived from an EMBL/GenBank/DDBJ whole genome shotgun (WGS) entry which is preliminary data.</text>
</comment>
<dbReference type="GO" id="GO:0034727">
    <property type="term" value="P:piecemeal microautophagy of the nucleus"/>
    <property type="evidence" value="ECO:0007669"/>
    <property type="project" value="EnsemblFungi"/>
</dbReference>
<evidence type="ECO:0000256" key="5">
    <source>
        <dbReference type="ARBA" id="ARBA00022490"/>
    </source>
</evidence>
<dbReference type="GO" id="GO:0061723">
    <property type="term" value="P:glycophagy"/>
    <property type="evidence" value="ECO:0007669"/>
    <property type="project" value="TreeGrafter"/>
</dbReference>
<comment type="subcellular location">
    <subcellularLocation>
        <location evidence="1">Cytoplasm</location>
    </subcellularLocation>
</comment>
<dbReference type="GO" id="GO:0061908">
    <property type="term" value="C:phagophore"/>
    <property type="evidence" value="ECO:0007669"/>
    <property type="project" value="EnsemblFungi"/>
</dbReference>
<dbReference type="GO" id="GO:0019776">
    <property type="term" value="F:Atg8-family ligase activity"/>
    <property type="evidence" value="ECO:0007669"/>
    <property type="project" value="EnsemblFungi"/>
</dbReference>
<dbReference type="STRING" id="1754192.A0A1Y1XPU3"/>
<evidence type="ECO:0000256" key="1">
    <source>
        <dbReference type="ARBA" id="ARBA00004496"/>
    </source>
</evidence>
<keyword evidence="12" id="KW-1185">Reference proteome</keyword>
<keyword evidence="5" id="KW-0963">Cytoplasm</keyword>
<evidence type="ECO:0000256" key="8">
    <source>
        <dbReference type="ARBA" id="ARBA00023006"/>
    </source>
</evidence>
<name>A0A1Y1XPU3_9FUNG</name>
<keyword evidence="8" id="KW-0072">Autophagy</keyword>
<dbReference type="OrthoDB" id="1584384at2759"/>
<comment type="similarity">
    <text evidence="2">Belongs to the ATG3 family.</text>
</comment>
<evidence type="ECO:0000313" key="12">
    <source>
        <dbReference type="Proteomes" id="UP000193944"/>
    </source>
</evidence>
<dbReference type="Proteomes" id="UP000193944">
    <property type="component" value="Unassembled WGS sequence"/>
</dbReference>
<protein>
    <recommendedName>
        <fullName evidence="3">Autophagy-related protein 3</fullName>
    </recommendedName>
    <alternativeName>
        <fullName evidence="9 10">Autophagy-related E2-like conjugation enzyme ATG3</fullName>
    </alternativeName>
</protein>
<keyword evidence="4" id="KW-0813">Transport</keyword>
<evidence type="ECO:0000256" key="10">
    <source>
        <dbReference type="ARBA" id="ARBA00033139"/>
    </source>
</evidence>
<dbReference type="AlphaFoldDB" id="A0A1Y1XPU3"/>
<dbReference type="EMBL" id="MCFG01000005">
    <property type="protein sequence ID" value="ORX87770.1"/>
    <property type="molecule type" value="Genomic_DNA"/>
</dbReference>